<evidence type="ECO:0000313" key="3">
    <source>
        <dbReference type="EMBL" id="SVB20084.1"/>
    </source>
</evidence>
<dbReference type="Pfam" id="PF13424">
    <property type="entry name" value="TPR_12"/>
    <property type="match status" value="3"/>
</dbReference>
<dbReference type="InterPro" id="IPR029787">
    <property type="entry name" value="Nucleotide_cyclase"/>
</dbReference>
<sequence length="645" mass="73181">MEKQKRKLAAIVFTDIVGFTKLSSENEPVALQILETQRELLKPIVESHNGEWLKEIGDGLLLSFGTIHDAVDCSIAIQNAVKDVENLILRIGIHQGEVVFQGSDVVGDDVNIASRIEPFSAPGGIAISGRVNASLERHPEYETLYLGKPKLKGVSQEVKAYCIVSHGLPKTDLSQVTAKLEKKSKTWYLIFPAIMVIGIAVYLFIPKSESVVSVAIMYMEIRGDEEDNYLEAITEDLIFDLASAVPGRLKVSESASVKKYKNTDLEIADLAKSLGVQYIFKSSLQSYGDGYNLRCRLVEAKTGTDKFLKKWFIEGNSLQSIVGVLAENIISGLDITMAGELKKIEYNPEAYQLYLKAKDLYARSDNYEKDLEAIDLMKDVIILDDKLIAAQLKLGVMYYENGEYEEAGKLYEQSLNKSKRLEDNTNIAESLRKQGQLFRKQRQNEMALEKFNEALSISTVMNDKNSMAKTMNSIAILYYITERLDEALEYWLQAFTIAKEFDDKLKISKYLNNIGIWYWKDFDYSKAIDYYNQSLVIKEELGDTRNYGKTLNNLGEVYYDMGDYTKSIDYFNQSILMKEKLNDNKGLNSTLFNLAEAQIYNTNYQDALGTFKRSLTISNTFGDIYQVSERYLGIGMTYFNLTNYD</sequence>
<accession>A0A382C2I0</accession>
<dbReference type="GO" id="GO:0035556">
    <property type="term" value="P:intracellular signal transduction"/>
    <property type="evidence" value="ECO:0007669"/>
    <property type="project" value="InterPro"/>
</dbReference>
<dbReference type="SMART" id="SM00028">
    <property type="entry name" value="TPR"/>
    <property type="match status" value="6"/>
</dbReference>
<dbReference type="PANTHER" id="PTHR10098:SF108">
    <property type="entry name" value="TETRATRICOPEPTIDE REPEAT PROTEIN 28"/>
    <property type="match status" value="1"/>
</dbReference>
<evidence type="ECO:0000256" key="1">
    <source>
        <dbReference type="SAM" id="Phobius"/>
    </source>
</evidence>
<dbReference type="AlphaFoldDB" id="A0A382C2I0"/>
<dbReference type="InterPro" id="IPR011990">
    <property type="entry name" value="TPR-like_helical_dom_sf"/>
</dbReference>
<dbReference type="Pfam" id="PF00211">
    <property type="entry name" value="Guanylate_cyc"/>
    <property type="match status" value="1"/>
</dbReference>
<gene>
    <name evidence="3" type="ORF">METZ01_LOCUS172938</name>
</gene>
<dbReference type="CDD" id="cd07302">
    <property type="entry name" value="CHD"/>
    <property type="match status" value="1"/>
</dbReference>
<keyword evidence="1" id="KW-1133">Transmembrane helix</keyword>
<keyword evidence="1" id="KW-0812">Transmembrane</keyword>
<organism evidence="3">
    <name type="scientific">marine metagenome</name>
    <dbReference type="NCBI Taxonomy" id="408172"/>
    <lineage>
        <taxon>unclassified sequences</taxon>
        <taxon>metagenomes</taxon>
        <taxon>ecological metagenomes</taxon>
    </lineage>
</organism>
<protein>
    <recommendedName>
        <fullName evidence="2">Guanylate cyclase domain-containing protein</fullName>
    </recommendedName>
</protein>
<dbReference type="SMART" id="SM00044">
    <property type="entry name" value="CYCc"/>
    <property type="match status" value="1"/>
</dbReference>
<dbReference type="SUPFAM" id="SSF55073">
    <property type="entry name" value="Nucleotide cyclase"/>
    <property type="match status" value="1"/>
</dbReference>
<dbReference type="SUPFAM" id="SSF48452">
    <property type="entry name" value="TPR-like"/>
    <property type="match status" value="2"/>
</dbReference>
<reference evidence="3" key="1">
    <citation type="submission" date="2018-05" db="EMBL/GenBank/DDBJ databases">
        <authorList>
            <person name="Lanie J.A."/>
            <person name="Ng W.-L."/>
            <person name="Kazmierczak K.M."/>
            <person name="Andrzejewski T.M."/>
            <person name="Davidsen T.M."/>
            <person name="Wayne K.J."/>
            <person name="Tettelin H."/>
            <person name="Glass J.I."/>
            <person name="Rusch D."/>
            <person name="Podicherti R."/>
            <person name="Tsui H.-C.T."/>
            <person name="Winkler M.E."/>
        </authorList>
    </citation>
    <scope>NUCLEOTIDE SEQUENCE</scope>
</reference>
<dbReference type="GO" id="GO:0009190">
    <property type="term" value="P:cyclic nucleotide biosynthetic process"/>
    <property type="evidence" value="ECO:0007669"/>
    <property type="project" value="InterPro"/>
</dbReference>
<dbReference type="InterPro" id="IPR001054">
    <property type="entry name" value="A/G_cyclase"/>
</dbReference>
<dbReference type="PANTHER" id="PTHR10098">
    <property type="entry name" value="RAPSYN-RELATED"/>
    <property type="match status" value="1"/>
</dbReference>
<keyword evidence="1" id="KW-0472">Membrane</keyword>
<dbReference type="Gene3D" id="3.30.70.1230">
    <property type="entry name" value="Nucleotide cyclase"/>
    <property type="match status" value="1"/>
</dbReference>
<feature type="non-terminal residue" evidence="3">
    <location>
        <position position="645"/>
    </location>
</feature>
<dbReference type="EMBL" id="UINC01032432">
    <property type="protein sequence ID" value="SVB20084.1"/>
    <property type="molecule type" value="Genomic_DNA"/>
</dbReference>
<evidence type="ECO:0000259" key="2">
    <source>
        <dbReference type="PROSITE" id="PS50125"/>
    </source>
</evidence>
<name>A0A382C2I0_9ZZZZ</name>
<dbReference type="InterPro" id="IPR019734">
    <property type="entry name" value="TPR_rpt"/>
</dbReference>
<feature type="transmembrane region" description="Helical" evidence="1">
    <location>
        <begin position="187"/>
        <end position="205"/>
    </location>
</feature>
<feature type="domain" description="Guanylate cyclase" evidence="2">
    <location>
        <begin position="10"/>
        <end position="117"/>
    </location>
</feature>
<dbReference type="PROSITE" id="PS50005">
    <property type="entry name" value="TPR"/>
    <property type="match status" value="4"/>
</dbReference>
<dbReference type="PROSITE" id="PS50125">
    <property type="entry name" value="GUANYLATE_CYCLASE_2"/>
    <property type="match status" value="1"/>
</dbReference>
<proteinExistence type="predicted"/>
<dbReference type="Gene3D" id="1.25.40.10">
    <property type="entry name" value="Tetratricopeptide repeat domain"/>
    <property type="match status" value="2"/>
</dbReference>